<accession>A0A1Y5TFP0</accession>
<dbReference type="GO" id="GO:0005048">
    <property type="term" value="F:signal sequence binding"/>
    <property type="evidence" value="ECO:0007669"/>
    <property type="project" value="UniProtKB-UniRule"/>
</dbReference>
<dbReference type="InterPro" id="IPR005623">
    <property type="entry name" value="Chaperone_NapD_NO3_reduct"/>
</dbReference>
<evidence type="ECO:0000256" key="2">
    <source>
        <dbReference type="ARBA" id="ARBA00022490"/>
    </source>
</evidence>
<protein>
    <recommendedName>
        <fullName evidence="4">Chaperone NapD</fullName>
    </recommendedName>
    <alternativeName>
        <fullName evidence="4">NapA signal peptide-binding chaperone NapD</fullName>
    </alternativeName>
</protein>
<comment type="function">
    <text evidence="4">Chaperone for NapA, the catalytic subunit of the periplasmic nitrate reductase. It binds directly and specifically to the twin-arginine signal peptide of NapA, preventing premature interaction with the Tat translocase and premature export.</text>
</comment>
<evidence type="ECO:0000313" key="6">
    <source>
        <dbReference type="Proteomes" id="UP000193200"/>
    </source>
</evidence>
<name>A0A1Y5TFP0_9PROT</name>
<gene>
    <name evidence="4" type="primary">napD</name>
    <name evidence="5" type="ORF">OCH7691_02789</name>
</gene>
<dbReference type="RefSeq" id="WP_085884120.1">
    <property type="nucleotide sequence ID" value="NZ_FWFR01000002.1"/>
</dbReference>
<comment type="similarity">
    <text evidence="4">Belongs to the NapD family.</text>
</comment>
<dbReference type="OrthoDB" id="7306089at2"/>
<evidence type="ECO:0000256" key="4">
    <source>
        <dbReference type="HAMAP-Rule" id="MF_02200"/>
    </source>
</evidence>
<sequence length="91" mass="9740">MTEAVNIASLIVQCRPERLADVCAEIRADATCEIHATDPCGKIVVVIEVPTTAPIAARADSFSRIAGVLSCNLVYHAIDEGADEPIEEYVQ</sequence>
<dbReference type="Pfam" id="PF03927">
    <property type="entry name" value="NapD"/>
    <property type="match status" value="1"/>
</dbReference>
<keyword evidence="3 4" id="KW-0143">Chaperone</keyword>
<keyword evidence="2 4" id="KW-0963">Cytoplasm</keyword>
<dbReference type="InParanoid" id="A0A1Y5TFP0"/>
<evidence type="ECO:0000313" key="5">
    <source>
        <dbReference type="EMBL" id="SLN62714.1"/>
    </source>
</evidence>
<keyword evidence="6" id="KW-1185">Reference proteome</keyword>
<dbReference type="FunCoup" id="A0A1Y5TFP0">
    <property type="interactions" value="61"/>
</dbReference>
<dbReference type="PANTHER" id="PTHR38603">
    <property type="entry name" value="CHAPERONE NAPD"/>
    <property type="match status" value="1"/>
</dbReference>
<reference evidence="5 6" key="1">
    <citation type="submission" date="2017-03" db="EMBL/GenBank/DDBJ databases">
        <authorList>
            <person name="Afonso C.L."/>
            <person name="Miller P.J."/>
            <person name="Scott M.A."/>
            <person name="Spackman E."/>
            <person name="Goraichik I."/>
            <person name="Dimitrov K.M."/>
            <person name="Suarez D.L."/>
            <person name="Swayne D.E."/>
        </authorList>
    </citation>
    <scope>NUCLEOTIDE SEQUENCE [LARGE SCALE GENOMIC DNA]</scope>
    <source>
        <strain evidence="5 6">CECT 7691</strain>
    </source>
</reference>
<organism evidence="5 6">
    <name type="scientific">Oceanibacterium hippocampi</name>
    <dbReference type="NCBI Taxonomy" id="745714"/>
    <lineage>
        <taxon>Bacteria</taxon>
        <taxon>Pseudomonadati</taxon>
        <taxon>Pseudomonadota</taxon>
        <taxon>Alphaproteobacteria</taxon>
        <taxon>Sneathiellales</taxon>
        <taxon>Sneathiellaceae</taxon>
        <taxon>Oceanibacterium</taxon>
    </lineage>
</organism>
<dbReference type="PANTHER" id="PTHR38603:SF1">
    <property type="entry name" value="CHAPERONE NAPD"/>
    <property type="match status" value="1"/>
</dbReference>
<dbReference type="GO" id="GO:0005737">
    <property type="term" value="C:cytoplasm"/>
    <property type="evidence" value="ECO:0007669"/>
    <property type="project" value="UniProtKB-SubCell"/>
</dbReference>
<dbReference type="Gene3D" id="3.30.70.920">
    <property type="match status" value="1"/>
</dbReference>
<evidence type="ECO:0000256" key="1">
    <source>
        <dbReference type="ARBA" id="ARBA00004496"/>
    </source>
</evidence>
<dbReference type="EMBL" id="FWFR01000002">
    <property type="protein sequence ID" value="SLN62714.1"/>
    <property type="molecule type" value="Genomic_DNA"/>
</dbReference>
<dbReference type="Proteomes" id="UP000193200">
    <property type="component" value="Unassembled WGS sequence"/>
</dbReference>
<evidence type="ECO:0000256" key="3">
    <source>
        <dbReference type="ARBA" id="ARBA00023186"/>
    </source>
</evidence>
<dbReference type="GO" id="GO:0051224">
    <property type="term" value="P:negative regulation of protein transport"/>
    <property type="evidence" value="ECO:0007669"/>
    <property type="project" value="UniProtKB-UniRule"/>
</dbReference>
<dbReference type="AlphaFoldDB" id="A0A1Y5TFP0"/>
<comment type="subunit">
    <text evidence="4">Interacts with the cytoplasmic NapA precursor.</text>
</comment>
<proteinExistence type="inferred from homology"/>
<comment type="subcellular location">
    <subcellularLocation>
        <location evidence="1 4">Cytoplasm</location>
    </subcellularLocation>
</comment>
<dbReference type="HAMAP" id="MF_02200">
    <property type="entry name" value="NapD"/>
    <property type="match status" value="1"/>
</dbReference>